<dbReference type="EMBL" id="JAAMPI010000300">
    <property type="protein sequence ID" value="KAF4632988.1"/>
    <property type="molecule type" value="Genomic_DNA"/>
</dbReference>
<proteinExistence type="inferred from homology"/>
<keyword evidence="5" id="KW-1185">Reference proteome</keyword>
<dbReference type="GO" id="GO:0010181">
    <property type="term" value="F:FMN binding"/>
    <property type="evidence" value="ECO:0007669"/>
    <property type="project" value="TreeGrafter"/>
</dbReference>
<dbReference type="GO" id="GO:0004633">
    <property type="term" value="F:phosphopantothenoylcysteine decarboxylase activity"/>
    <property type="evidence" value="ECO:0007669"/>
    <property type="project" value="TreeGrafter"/>
</dbReference>
<evidence type="ECO:0000313" key="4">
    <source>
        <dbReference type="EMBL" id="KAF4632988.1"/>
    </source>
</evidence>
<dbReference type="OrthoDB" id="1532798at2759"/>
<evidence type="ECO:0000256" key="2">
    <source>
        <dbReference type="ARBA" id="ARBA00038350"/>
    </source>
</evidence>
<dbReference type="GO" id="GO:0015937">
    <property type="term" value="P:coenzyme A biosynthetic process"/>
    <property type="evidence" value="ECO:0007669"/>
    <property type="project" value="UniProtKB-KW"/>
</dbReference>
<keyword evidence="1" id="KW-0173">Coenzyme A biosynthesis</keyword>
<dbReference type="PANTHER" id="PTHR14359:SF6">
    <property type="entry name" value="PHOSPHOPANTOTHENOYLCYSTEINE DECARBOXYLASE"/>
    <property type="match status" value="1"/>
</dbReference>
<feature type="domain" description="Flavoprotein" evidence="3">
    <location>
        <begin position="88"/>
        <end position="282"/>
    </location>
</feature>
<dbReference type="AlphaFoldDB" id="A0A8H4RPK2"/>
<dbReference type="InterPro" id="IPR036551">
    <property type="entry name" value="Flavin_trans-like"/>
</dbReference>
<dbReference type="SUPFAM" id="SSF52507">
    <property type="entry name" value="Homo-oligomeric flavin-containing Cys decarboxylases, HFCD"/>
    <property type="match status" value="1"/>
</dbReference>
<evidence type="ECO:0000259" key="3">
    <source>
        <dbReference type="Pfam" id="PF02441"/>
    </source>
</evidence>
<accession>A0A8H4RPK2</accession>
<dbReference type="Gene3D" id="3.40.50.1950">
    <property type="entry name" value="Flavin prenyltransferase-like"/>
    <property type="match status" value="1"/>
</dbReference>
<dbReference type="PANTHER" id="PTHR14359">
    <property type="entry name" value="HOMO-OLIGOMERIC FLAVIN CONTAINING CYS DECARBOXYLASE FAMILY"/>
    <property type="match status" value="1"/>
</dbReference>
<evidence type="ECO:0000313" key="5">
    <source>
        <dbReference type="Proteomes" id="UP000566819"/>
    </source>
</evidence>
<sequence length="288" mass="31086">MQSPPMAYIHTTTPFHVFATHWTIRQLTHFLNDEVNNSISMATRCEGSAAEAASQSPAAAIASSLDDGKKHLLLAASGIMIADTLDAAGSVAVIKLPLIISSFAKYSNLSIRVILTENAARFLAGQSPEQPTVASLASLANVDSVHQDEDEWSQPWVRDSKILHIELRRWAHLLAVVPMSANLLAKITNGLCDSLLTNVIRAWDTDPASGKRILVAPSMNTCMWTHPVTAHQLSTLTDAWGVEGANASSGWYEVLMPQSKTLACGDVGQGAMSDWNHIVSVIRVRLAL</sequence>
<dbReference type="Pfam" id="PF02441">
    <property type="entry name" value="Flavoprotein"/>
    <property type="match status" value="1"/>
</dbReference>
<dbReference type="GO" id="GO:0071513">
    <property type="term" value="C:phosphopantothenoylcysteine decarboxylase complex"/>
    <property type="evidence" value="ECO:0007669"/>
    <property type="project" value="TreeGrafter"/>
</dbReference>
<comment type="caution">
    <text evidence="4">The sequence shown here is derived from an EMBL/GenBank/DDBJ whole genome shotgun (WGS) entry which is preliminary data.</text>
</comment>
<organism evidence="4 5">
    <name type="scientific">Cudoniella acicularis</name>
    <dbReference type="NCBI Taxonomy" id="354080"/>
    <lineage>
        <taxon>Eukaryota</taxon>
        <taxon>Fungi</taxon>
        <taxon>Dikarya</taxon>
        <taxon>Ascomycota</taxon>
        <taxon>Pezizomycotina</taxon>
        <taxon>Leotiomycetes</taxon>
        <taxon>Helotiales</taxon>
        <taxon>Tricladiaceae</taxon>
        <taxon>Cudoniella</taxon>
    </lineage>
</organism>
<evidence type="ECO:0000256" key="1">
    <source>
        <dbReference type="ARBA" id="ARBA00022993"/>
    </source>
</evidence>
<protein>
    <recommendedName>
        <fullName evidence="3">Flavoprotein domain-containing protein</fullName>
    </recommendedName>
</protein>
<gene>
    <name evidence="4" type="ORF">G7Y89_g5139</name>
</gene>
<dbReference type="Proteomes" id="UP000566819">
    <property type="component" value="Unassembled WGS sequence"/>
</dbReference>
<reference evidence="4 5" key="1">
    <citation type="submission" date="2020-03" db="EMBL/GenBank/DDBJ databases">
        <title>Draft Genome Sequence of Cudoniella acicularis.</title>
        <authorList>
            <person name="Buettner E."/>
            <person name="Kellner H."/>
        </authorList>
    </citation>
    <scope>NUCLEOTIDE SEQUENCE [LARGE SCALE GENOMIC DNA]</scope>
    <source>
        <strain evidence="4 5">DSM 108380</strain>
    </source>
</reference>
<name>A0A8H4RPK2_9HELO</name>
<dbReference type="InterPro" id="IPR003382">
    <property type="entry name" value="Flavoprotein"/>
</dbReference>
<comment type="similarity">
    <text evidence="2">Belongs to the HFCD (homooligomeric flavin containing Cys decarboxylase) superfamily.</text>
</comment>